<dbReference type="AlphaFoldDB" id="A0A0L0SJZ9"/>
<name>A0A0L0SJZ9_ALLM3</name>
<evidence type="ECO:0000256" key="1">
    <source>
        <dbReference type="SAM" id="MobiDB-lite"/>
    </source>
</evidence>
<protein>
    <submittedName>
        <fullName evidence="2">Uncharacterized protein</fullName>
    </submittedName>
</protein>
<feature type="region of interest" description="Disordered" evidence="1">
    <location>
        <begin position="352"/>
        <end position="374"/>
    </location>
</feature>
<dbReference type="Proteomes" id="UP000054350">
    <property type="component" value="Unassembled WGS sequence"/>
</dbReference>
<feature type="compositionally biased region" description="Pro residues" evidence="1">
    <location>
        <begin position="151"/>
        <end position="171"/>
    </location>
</feature>
<organism evidence="2 3">
    <name type="scientific">Allomyces macrogynus (strain ATCC 38327)</name>
    <name type="common">Allomyces javanicus var. macrogynus</name>
    <dbReference type="NCBI Taxonomy" id="578462"/>
    <lineage>
        <taxon>Eukaryota</taxon>
        <taxon>Fungi</taxon>
        <taxon>Fungi incertae sedis</taxon>
        <taxon>Blastocladiomycota</taxon>
        <taxon>Blastocladiomycetes</taxon>
        <taxon>Blastocladiales</taxon>
        <taxon>Blastocladiaceae</taxon>
        <taxon>Allomyces</taxon>
    </lineage>
</organism>
<feature type="compositionally biased region" description="Pro residues" evidence="1">
    <location>
        <begin position="352"/>
        <end position="363"/>
    </location>
</feature>
<accession>A0A0L0SJZ9</accession>
<dbReference type="EMBL" id="GG745341">
    <property type="protein sequence ID" value="KNE62807.1"/>
    <property type="molecule type" value="Genomic_DNA"/>
</dbReference>
<evidence type="ECO:0000313" key="3">
    <source>
        <dbReference type="Proteomes" id="UP000054350"/>
    </source>
</evidence>
<dbReference type="STRING" id="578462.A0A0L0SJZ9"/>
<feature type="region of interest" description="Disordered" evidence="1">
    <location>
        <begin position="151"/>
        <end position="218"/>
    </location>
</feature>
<dbReference type="PRINTS" id="PR01217">
    <property type="entry name" value="PRICHEXTENSN"/>
</dbReference>
<reference evidence="3" key="2">
    <citation type="submission" date="2009-11" db="EMBL/GenBank/DDBJ databases">
        <title>The Genome Sequence of Allomyces macrogynus strain ATCC 38327.</title>
        <authorList>
            <consortium name="The Broad Institute Genome Sequencing Platform"/>
            <person name="Russ C."/>
            <person name="Cuomo C."/>
            <person name="Shea T."/>
            <person name="Young S.K."/>
            <person name="Zeng Q."/>
            <person name="Koehrsen M."/>
            <person name="Haas B."/>
            <person name="Borodovsky M."/>
            <person name="Guigo R."/>
            <person name="Alvarado L."/>
            <person name="Berlin A."/>
            <person name="Borenstein D."/>
            <person name="Chen Z."/>
            <person name="Engels R."/>
            <person name="Freedman E."/>
            <person name="Gellesch M."/>
            <person name="Goldberg J."/>
            <person name="Griggs A."/>
            <person name="Gujja S."/>
            <person name="Heiman D."/>
            <person name="Hepburn T."/>
            <person name="Howarth C."/>
            <person name="Jen D."/>
            <person name="Larson L."/>
            <person name="Lewis B."/>
            <person name="Mehta T."/>
            <person name="Park D."/>
            <person name="Pearson M."/>
            <person name="Roberts A."/>
            <person name="Saif S."/>
            <person name="Shenoy N."/>
            <person name="Sisk P."/>
            <person name="Stolte C."/>
            <person name="Sykes S."/>
            <person name="Walk T."/>
            <person name="White J."/>
            <person name="Yandava C."/>
            <person name="Burger G."/>
            <person name="Gray M.W."/>
            <person name="Holland P.W.H."/>
            <person name="King N."/>
            <person name="Lang F.B.F."/>
            <person name="Roger A.J."/>
            <person name="Ruiz-Trillo I."/>
            <person name="Lander E."/>
            <person name="Nusbaum C."/>
        </authorList>
    </citation>
    <scope>NUCLEOTIDE SEQUENCE [LARGE SCALE GENOMIC DNA]</scope>
    <source>
        <strain evidence="3">ATCC 38327</strain>
    </source>
</reference>
<feature type="region of interest" description="Disordered" evidence="1">
    <location>
        <begin position="230"/>
        <end position="258"/>
    </location>
</feature>
<evidence type="ECO:0000313" key="2">
    <source>
        <dbReference type="EMBL" id="KNE62807.1"/>
    </source>
</evidence>
<sequence>MGILTPTKSNQPLLEPARQATVLIAVRVNPSDPAVHVCEPVVLTPTGAPVPLQALLEDKTHPLPPLAIMLLHLLSAVPLPLADEAPSMSWIPRSGSGLSRICDWGLPSVPGLLLPPATALPIPVPGTLPGFPAGNDVASLLAQLQAVQGIPPGPAPAPPAPAALAPAPAPAGPTTTAASAPLPPSMRVSPPARVPSPKRAPTPPAPHAPSPAKTITEERLGPTSIISRIRNPEDVAAAPSPPAGGGEGTVKRPAPAREVAPEEVTVPIAVAGCGGPGAVAVAVPVATAVSVAVPVAVSLIPQAPVTFAVASPAPLPIAVSLAPPVPLAPPVAVAFSPAAPVHSPKPTVIPAPIPTPIPAPAPAQAPSSSSPTDLRALLKPQRTSIKFLARVFPPHTPLPERWLEKVRLALSFFVAGGVHAVQWTARDVFSLEVKMMPRIVERIMELSTMTISGRWVTMTPEDPTDLPADPTVLQRLHIPRALYVLANLPATRLLVELREFLEARGVEGRLDMVGSPFPNCP</sequence>
<gene>
    <name evidence="2" type="ORF">AMAG_07988</name>
</gene>
<reference evidence="2 3" key="1">
    <citation type="submission" date="2009-11" db="EMBL/GenBank/DDBJ databases">
        <title>Annotation of Allomyces macrogynus ATCC 38327.</title>
        <authorList>
            <consortium name="The Broad Institute Genome Sequencing Platform"/>
            <person name="Russ C."/>
            <person name="Cuomo C."/>
            <person name="Burger G."/>
            <person name="Gray M.W."/>
            <person name="Holland P.W.H."/>
            <person name="King N."/>
            <person name="Lang F.B.F."/>
            <person name="Roger A.J."/>
            <person name="Ruiz-Trillo I."/>
            <person name="Young S.K."/>
            <person name="Zeng Q."/>
            <person name="Gargeya S."/>
            <person name="Fitzgerald M."/>
            <person name="Haas B."/>
            <person name="Abouelleil A."/>
            <person name="Alvarado L."/>
            <person name="Arachchi H.M."/>
            <person name="Berlin A."/>
            <person name="Chapman S.B."/>
            <person name="Gearin G."/>
            <person name="Goldberg J."/>
            <person name="Griggs A."/>
            <person name="Gujja S."/>
            <person name="Hansen M."/>
            <person name="Heiman D."/>
            <person name="Howarth C."/>
            <person name="Larimer J."/>
            <person name="Lui A."/>
            <person name="MacDonald P.J.P."/>
            <person name="McCowen C."/>
            <person name="Montmayeur A."/>
            <person name="Murphy C."/>
            <person name="Neiman D."/>
            <person name="Pearson M."/>
            <person name="Priest M."/>
            <person name="Roberts A."/>
            <person name="Saif S."/>
            <person name="Shea T."/>
            <person name="Sisk P."/>
            <person name="Stolte C."/>
            <person name="Sykes S."/>
            <person name="Wortman J."/>
            <person name="Nusbaum C."/>
            <person name="Birren B."/>
        </authorList>
    </citation>
    <scope>NUCLEOTIDE SEQUENCE [LARGE SCALE GENOMIC DNA]</scope>
    <source>
        <strain evidence="2 3">ATCC 38327</strain>
    </source>
</reference>
<feature type="compositionally biased region" description="Pro residues" evidence="1">
    <location>
        <begin position="192"/>
        <end position="209"/>
    </location>
</feature>
<proteinExistence type="predicted"/>
<dbReference type="VEuPathDB" id="FungiDB:AMAG_07988"/>
<keyword evidence="3" id="KW-1185">Reference proteome</keyword>